<dbReference type="InterPro" id="IPR011042">
    <property type="entry name" value="6-blade_b-propeller_TolB-like"/>
</dbReference>
<dbReference type="Pfam" id="PF08450">
    <property type="entry name" value="SGL"/>
    <property type="match status" value="1"/>
</dbReference>
<proteinExistence type="predicted"/>
<dbReference type="Gene3D" id="2.120.10.30">
    <property type="entry name" value="TolB, C-terminal domain"/>
    <property type="match status" value="1"/>
</dbReference>
<keyword evidence="2" id="KW-0732">Signal</keyword>
<dbReference type="AlphaFoldDB" id="A0A541B496"/>
<protein>
    <submittedName>
        <fullName evidence="4">SMP-30/gluconolactonase/LRE family protein</fullName>
    </submittedName>
</protein>
<feature type="region of interest" description="Disordered" evidence="1">
    <location>
        <begin position="62"/>
        <end position="103"/>
    </location>
</feature>
<evidence type="ECO:0000259" key="3">
    <source>
        <dbReference type="Pfam" id="PF08450"/>
    </source>
</evidence>
<dbReference type="InterPro" id="IPR013658">
    <property type="entry name" value="SGL"/>
</dbReference>
<comment type="caution">
    <text evidence="4">The sequence shown here is derived from an EMBL/GenBank/DDBJ whole genome shotgun (WGS) entry which is preliminary data.</text>
</comment>
<sequence length="389" mass="38537">MGAMILSRVAMVGAVVAGVFAGAPLAGAQPLPTSGPEAPQLPVLPVPIPGVATTPVVAPTTTSAAPAPATTSVPAPSTTATPAPSTTATPAPSTTDGATPSTAAAVETKPAACAKWTVSTVASGFGTLENLSFDGRGKMLLSESAVLGDGAIRTLTPNGDKGTLVSSVNSPGGIVVDGDRVLFNTGNNVMAGLYGSTNGTVESVDLDSGKQTTVARGLTMPNGLAKLDNGDLLVTNVLGGKPGVVRIPATEPREPVTVRTDIGSANGIFASADGKHVYVGNTLEGTTQIRVLDTNDLTGPVRVLGLPGPGPANAGDDLTLGADGYLYEALNGAGKVVRVDPVSGDTCEIATGLPLTSSVRFGAGPGWDATALYATSFEGTVHKLVPPAN</sequence>
<accession>A0A541B496</accession>
<evidence type="ECO:0000313" key="4">
    <source>
        <dbReference type="EMBL" id="TQF67130.1"/>
    </source>
</evidence>
<dbReference type="OrthoDB" id="9768084at2"/>
<evidence type="ECO:0000256" key="2">
    <source>
        <dbReference type="SAM" id="SignalP"/>
    </source>
</evidence>
<dbReference type="SUPFAM" id="SSF63829">
    <property type="entry name" value="Calcium-dependent phosphotriesterase"/>
    <property type="match status" value="1"/>
</dbReference>
<feature type="signal peptide" evidence="2">
    <location>
        <begin position="1"/>
        <end position="28"/>
    </location>
</feature>
<feature type="chain" id="PRO_5021985705" evidence="2">
    <location>
        <begin position="29"/>
        <end position="389"/>
    </location>
</feature>
<organism evidence="4 5">
    <name type="scientific">Rhodococcus spelaei</name>
    <dbReference type="NCBI Taxonomy" id="2546320"/>
    <lineage>
        <taxon>Bacteria</taxon>
        <taxon>Bacillati</taxon>
        <taxon>Actinomycetota</taxon>
        <taxon>Actinomycetes</taxon>
        <taxon>Mycobacteriales</taxon>
        <taxon>Nocardiaceae</taxon>
        <taxon>Rhodococcus</taxon>
    </lineage>
</organism>
<feature type="domain" description="SMP-30/Gluconolactonase/LRE-like region" evidence="3">
    <location>
        <begin position="243"/>
        <end position="376"/>
    </location>
</feature>
<dbReference type="EMBL" id="VIGH01000007">
    <property type="protein sequence ID" value="TQF67130.1"/>
    <property type="molecule type" value="Genomic_DNA"/>
</dbReference>
<gene>
    <name evidence="4" type="ORF">FK531_16290</name>
</gene>
<evidence type="ECO:0000256" key="1">
    <source>
        <dbReference type="SAM" id="MobiDB-lite"/>
    </source>
</evidence>
<name>A0A541B496_9NOCA</name>
<dbReference type="Proteomes" id="UP000316256">
    <property type="component" value="Unassembled WGS sequence"/>
</dbReference>
<reference evidence="4 5" key="1">
    <citation type="submission" date="2019-06" db="EMBL/GenBank/DDBJ databases">
        <title>Rhodococcus spaelei sp. nov., isolated from a cave.</title>
        <authorList>
            <person name="Lee S.D."/>
        </authorList>
    </citation>
    <scope>NUCLEOTIDE SEQUENCE [LARGE SCALE GENOMIC DNA]</scope>
    <source>
        <strain evidence="4 5">C9-5</strain>
    </source>
</reference>
<keyword evidence="5" id="KW-1185">Reference proteome</keyword>
<evidence type="ECO:0000313" key="5">
    <source>
        <dbReference type="Proteomes" id="UP000316256"/>
    </source>
</evidence>